<feature type="transmembrane region" description="Helical" evidence="1">
    <location>
        <begin position="21"/>
        <end position="39"/>
    </location>
</feature>
<keyword evidence="1" id="KW-1133">Transmembrane helix</keyword>
<name>A0A1Y2G8Q5_9FUNG</name>
<dbReference type="EMBL" id="MCFF01000058">
    <property type="protein sequence ID" value="ORZ04291.1"/>
    <property type="molecule type" value="Genomic_DNA"/>
</dbReference>
<evidence type="ECO:0000256" key="1">
    <source>
        <dbReference type="SAM" id="Phobius"/>
    </source>
</evidence>
<dbReference type="AlphaFoldDB" id="A0A1Y2G8Q5"/>
<dbReference type="GeneID" id="33567527"/>
<accession>A0A1Y2G8Q5</accession>
<organism evidence="2 4">
    <name type="scientific">Lobosporangium transversale</name>
    <dbReference type="NCBI Taxonomy" id="64571"/>
    <lineage>
        <taxon>Eukaryota</taxon>
        <taxon>Fungi</taxon>
        <taxon>Fungi incertae sedis</taxon>
        <taxon>Mucoromycota</taxon>
        <taxon>Mortierellomycotina</taxon>
        <taxon>Mortierellomycetes</taxon>
        <taxon>Mortierellales</taxon>
        <taxon>Mortierellaceae</taxon>
        <taxon>Lobosporangium</taxon>
    </lineage>
</organism>
<keyword evidence="4" id="KW-1185">Reference proteome</keyword>
<dbReference type="Proteomes" id="UP000193648">
    <property type="component" value="Unassembled WGS sequence"/>
</dbReference>
<dbReference type="RefSeq" id="XP_021876867.1">
    <property type="nucleotide sequence ID" value="XM_022025684.1"/>
</dbReference>
<evidence type="ECO:0000313" key="2">
    <source>
        <dbReference type="EMBL" id="ORZ04291.1"/>
    </source>
</evidence>
<dbReference type="InParanoid" id="A0A1Y2G8Q5"/>
<gene>
    <name evidence="3" type="ORF">BCR41DRAFT_362176</name>
    <name evidence="2" type="ORF">BCR41DRAFT_362856</name>
</gene>
<keyword evidence="1" id="KW-0472">Membrane</keyword>
<dbReference type="EMBL" id="MCFF01000053">
    <property type="protein sequence ID" value="ORZ05003.1"/>
    <property type="molecule type" value="Genomic_DNA"/>
</dbReference>
<reference evidence="2 4" key="1">
    <citation type="submission" date="2016-07" db="EMBL/GenBank/DDBJ databases">
        <title>Pervasive Adenine N6-methylation of Active Genes in Fungi.</title>
        <authorList>
            <consortium name="DOE Joint Genome Institute"/>
            <person name="Mondo S.J."/>
            <person name="Dannebaum R.O."/>
            <person name="Kuo R.C."/>
            <person name="Labutti K."/>
            <person name="Haridas S."/>
            <person name="Kuo A."/>
            <person name="Salamov A."/>
            <person name="Ahrendt S.R."/>
            <person name="Lipzen A."/>
            <person name="Sullivan W."/>
            <person name="Andreopoulos W.B."/>
            <person name="Clum A."/>
            <person name="Lindquist E."/>
            <person name="Daum C."/>
            <person name="Ramamoorthy G.K."/>
            <person name="Gryganskyi A."/>
            <person name="Culley D."/>
            <person name="Magnuson J.K."/>
            <person name="James T.Y."/>
            <person name="O'Malley M.A."/>
            <person name="Stajich J.E."/>
            <person name="Spatafora J.W."/>
            <person name="Visel A."/>
            <person name="Grigoriev I.V."/>
        </authorList>
    </citation>
    <scope>NUCLEOTIDE SEQUENCE [LARGE SCALE GENOMIC DNA]</scope>
    <source>
        <strain evidence="2 4">NRRL 3116</strain>
    </source>
</reference>
<proteinExistence type="predicted"/>
<evidence type="ECO:0000313" key="4">
    <source>
        <dbReference type="Proteomes" id="UP000193648"/>
    </source>
</evidence>
<protein>
    <submittedName>
        <fullName evidence="2">Uncharacterized protein</fullName>
    </submittedName>
</protein>
<keyword evidence="1" id="KW-0812">Transmembrane</keyword>
<evidence type="ECO:0000313" key="3">
    <source>
        <dbReference type="EMBL" id="ORZ05003.1"/>
    </source>
</evidence>
<sequence length="85" mass="9631">MLSLVSGLSLIDRMRRINSRGTRFVILITSWTISGWFRWTSNHFENTVSDSGPTKYNKIARALSSIICNSYLAWAVPVNITLDPL</sequence>
<comment type="caution">
    <text evidence="2">The sequence shown here is derived from an EMBL/GenBank/DDBJ whole genome shotgun (WGS) entry which is preliminary data.</text>
</comment>
<feature type="transmembrane region" description="Helical" evidence="1">
    <location>
        <begin position="59"/>
        <end position="82"/>
    </location>
</feature>